<dbReference type="KEGG" id="dpx:DAPPUDRAFT_234110"/>
<gene>
    <name evidence="2" type="ORF">DAPPUDRAFT_234110</name>
</gene>
<dbReference type="Proteomes" id="UP000000305">
    <property type="component" value="Unassembled WGS sequence"/>
</dbReference>
<keyword evidence="3" id="KW-1185">Reference proteome</keyword>
<sequence>MRANATPPSAAIAAAAVATNPAPYPKIRVGSELFDTLEPNEPSREHMEQERRMLELQHHTTLSSKNRNKTL</sequence>
<protein>
    <submittedName>
        <fullName evidence="2">Uncharacterized protein</fullName>
    </submittedName>
</protein>
<dbReference type="EMBL" id="GL732525">
    <property type="protein sequence ID" value="EFX88752.1"/>
    <property type="molecule type" value="Genomic_DNA"/>
</dbReference>
<feature type="compositionally biased region" description="Basic and acidic residues" evidence="1">
    <location>
        <begin position="41"/>
        <end position="58"/>
    </location>
</feature>
<evidence type="ECO:0000256" key="1">
    <source>
        <dbReference type="SAM" id="MobiDB-lite"/>
    </source>
</evidence>
<evidence type="ECO:0000313" key="3">
    <source>
        <dbReference type="Proteomes" id="UP000000305"/>
    </source>
</evidence>
<reference evidence="2 3" key="1">
    <citation type="journal article" date="2011" name="Science">
        <title>The ecoresponsive genome of Daphnia pulex.</title>
        <authorList>
            <person name="Colbourne J.K."/>
            <person name="Pfrender M.E."/>
            <person name="Gilbert D."/>
            <person name="Thomas W.K."/>
            <person name="Tucker A."/>
            <person name="Oakley T.H."/>
            <person name="Tokishita S."/>
            <person name="Aerts A."/>
            <person name="Arnold G.J."/>
            <person name="Basu M.K."/>
            <person name="Bauer D.J."/>
            <person name="Caceres C.E."/>
            <person name="Carmel L."/>
            <person name="Casola C."/>
            <person name="Choi J.H."/>
            <person name="Detter J.C."/>
            <person name="Dong Q."/>
            <person name="Dusheyko S."/>
            <person name="Eads B.D."/>
            <person name="Frohlich T."/>
            <person name="Geiler-Samerotte K.A."/>
            <person name="Gerlach D."/>
            <person name="Hatcher P."/>
            <person name="Jogdeo S."/>
            <person name="Krijgsveld J."/>
            <person name="Kriventseva E.V."/>
            <person name="Kultz D."/>
            <person name="Laforsch C."/>
            <person name="Lindquist E."/>
            <person name="Lopez J."/>
            <person name="Manak J.R."/>
            <person name="Muller J."/>
            <person name="Pangilinan J."/>
            <person name="Patwardhan R.P."/>
            <person name="Pitluck S."/>
            <person name="Pritham E.J."/>
            <person name="Rechtsteiner A."/>
            <person name="Rho M."/>
            <person name="Rogozin I.B."/>
            <person name="Sakarya O."/>
            <person name="Salamov A."/>
            <person name="Schaack S."/>
            <person name="Shapiro H."/>
            <person name="Shiga Y."/>
            <person name="Skalitzky C."/>
            <person name="Smith Z."/>
            <person name="Souvorov A."/>
            <person name="Sung W."/>
            <person name="Tang Z."/>
            <person name="Tsuchiya D."/>
            <person name="Tu H."/>
            <person name="Vos H."/>
            <person name="Wang M."/>
            <person name="Wolf Y.I."/>
            <person name="Yamagata H."/>
            <person name="Yamada T."/>
            <person name="Ye Y."/>
            <person name="Shaw J.R."/>
            <person name="Andrews J."/>
            <person name="Crease T.J."/>
            <person name="Tang H."/>
            <person name="Lucas S.M."/>
            <person name="Robertson H.M."/>
            <person name="Bork P."/>
            <person name="Koonin E.V."/>
            <person name="Zdobnov E.M."/>
            <person name="Grigoriev I.V."/>
            <person name="Lynch M."/>
            <person name="Boore J.L."/>
        </authorList>
    </citation>
    <scope>NUCLEOTIDE SEQUENCE [LARGE SCALE GENOMIC DNA]</scope>
</reference>
<proteinExistence type="predicted"/>
<feature type="region of interest" description="Disordered" evidence="1">
    <location>
        <begin position="37"/>
        <end position="71"/>
    </location>
</feature>
<dbReference type="InParanoid" id="E9FUL3"/>
<evidence type="ECO:0000313" key="2">
    <source>
        <dbReference type="EMBL" id="EFX88752.1"/>
    </source>
</evidence>
<dbReference type="HOGENOM" id="CLU_2742604_0_0_1"/>
<accession>E9FUL3</accession>
<name>E9FUL3_DAPPU</name>
<dbReference type="AlphaFoldDB" id="E9FUL3"/>
<organism evidence="2 3">
    <name type="scientific">Daphnia pulex</name>
    <name type="common">Water flea</name>
    <dbReference type="NCBI Taxonomy" id="6669"/>
    <lineage>
        <taxon>Eukaryota</taxon>
        <taxon>Metazoa</taxon>
        <taxon>Ecdysozoa</taxon>
        <taxon>Arthropoda</taxon>
        <taxon>Crustacea</taxon>
        <taxon>Branchiopoda</taxon>
        <taxon>Diplostraca</taxon>
        <taxon>Cladocera</taxon>
        <taxon>Anomopoda</taxon>
        <taxon>Daphniidae</taxon>
        <taxon>Daphnia</taxon>
    </lineage>
</organism>